<proteinExistence type="predicted"/>
<reference evidence="2 3" key="1">
    <citation type="journal article" date="2020" name="Nature">
        <title>Six reference-quality genomes reveal evolution of bat adaptations.</title>
        <authorList>
            <person name="Jebb D."/>
            <person name="Huang Z."/>
            <person name="Pippel M."/>
            <person name="Hughes G.M."/>
            <person name="Lavrichenko K."/>
            <person name="Devanna P."/>
            <person name="Winkler S."/>
            <person name="Jermiin L.S."/>
            <person name="Skirmuntt E.C."/>
            <person name="Katzourakis A."/>
            <person name="Burkitt-Gray L."/>
            <person name="Ray D.A."/>
            <person name="Sullivan K.A.M."/>
            <person name="Roscito J.G."/>
            <person name="Kirilenko B.M."/>
            <person name="Davalos L.M."/>
            <person name="Corthals A.P."/>
            <person name="Power M.L."/>
            <person name="Jones G."/>
            <person name="Ransome R.D."/>
            <person name="Dechmann D.K.N."/>
            <person name="Locatelli A.G."/>
            <person name="Puechmaille S.J."/>
            <person name="Fedrigo O."/>
            <person name="Jarvis E.D."/>
            <person name="Hiller M."/>
            <person name="Vernes S.C."/>
            <person name="Myers E.W."/>
            <person name="Teeling E.C."/>
        </authorList>
    </citation>
    <scope>NUCLEOTIDE SEQUENCE [LARGE SCALE GENOMIC DNA]</scope>
    <source>
        <strain evidence="2">MRouAeg1</strain>
        <tissue evidence="2">Muscle</tissue>
    </source>
</reference>
<name>A0A7J8FJE0_ROUAE</name>
<protein>
    <submittedName>
        <fullName evidence="2">Uncharacterized protein</fullName>
    </submittedName>
</protein>
<comment type="caution">
    <text evidence="2">The sequence shown here is derived from an EMBL/GenBank/DDBJ whole genome shotgun (WGS) entry which is preliminary data.</text>
</comment>
<evidence type="ECO:0000313" key="3">
    <source>
        <dbReference type="Proteomes" id="UP000593571"/>
    </source>
</evidence>
<organism evidence="2 3">
    <name type="scientific">Rousettus aegyptiacus</name>
    <name type="common">Egyptian fruit bat</name>
    <name type="synonym">Pteropus aegyptiacus</name>
    <dbReference type="NCBI Taxonomy" id="9407"/>
    <lineage>
        <taxon>Eukaryota</taxon>
        <taxon>Metazoa</taxon>
        <taxon>Chordata</taxon>
        <taxon>Craniata</taxon>
        <taxon>Vertebrata</taxon>
        <taxon>Euteleostomi</taxon>
        <taxon>Mammalia</taxon>
        <taxon>Eutheria</taxon>
        <taxon>Laurasiatheria</taxon>
        <taxon>Chiroptera</taxon>
        <taxon>Yinpterochiroptera</taxon>
        <taxon>Pteropodoidea</taxon>
        <taxon>Pteropodidae</taxon>
        <taxon>Rousettinae</taxon>
        <taxon>Rousettus</taxon>
    </lineage>
</organism>
<dbReference type="Proteomes" id="UP000593571">
    <property type="component" value="Unassembled WGS sequence"/>
</dbReference>
<sequence length="190" mass="20913">MCKRCRQNIIAMPLGLKRETPRSPAQSLRPRVHPGHSALLIHGPDEWLKEPGPCTVAESQSTLVSAPADWTTEQLSHRMGLRRPVATLMLIMTSKTGMVTVRIISFIHYLRVKEIGYSSPHGIYDPFGGLTTHSSFGEPFFPAPAPLLHTVLMGLSTKVPHAPLPKEWGTGPKTNRADSLPPRNSNTRGE</sequence>
<dbReference type="EMBL" id="JACASE010000007">
    <property type="protein sequence ID" value="KAF6447705.1"/>
    <property type="molecule type" value="Genomic_DNA"/>
</dbReference>
<evidence type="ECO:0000256" key="1">
    <source>
        <dbReference type="SAM" id="MobiDB-lite"/>
    </source>
</evidence>
<evidence type="ECO:0000313" key="2">
    <source>
        <dbReference type="EMBL" id="KAF6447705.1"/>
    </source>
</evidence>
<feature type="region of interest" description="Disordered" evidence="1">
    <location>
        <begin position="162"/>
        <end position="190"/>
    </location>
</feature>
<dbReference type="AlphaFoldDB" id="A0A7J8FJE0"/>
<keyword evidence="3" id="KW-1185">Reference proteome</keyword>
<accession>A0A7J8FJE0</accession>
<gene>
    <name evidence="2" type="ORF">HJG63_012084</name>
</gene>